<keyword evidence="2" id="KW-0645">Protease</keyword>
<dbReference type="SUPFAM" id="SSF52096">
    <property type="entry name" value="ClpP/crotonase"/>
    <property type="match status" value="1"/>
</dbReference>
<dbReference type="InterPro" id="IPR002142">
    <property type="entry name" value="Peptidase_S49"/>
</dbReference>
<keyword evidence="8" id="KW-1185">Reference proteome</keyword>
<dbReference type="Gene3D" id="3.90.226.10">
    <property type="entry name" value="2-enoyl-CoA Hydratase, Chain A, domain 1"/>
    <property type="match status" value="1"/>
</dbReference>
<dbReference type="InterPro" id="IPR029045">
    <property type="entry name" value="ClpP/crotonase-like_dom_sf"/>
</dbReference>
<keyword evidence="3" id="KW-0378">Hydrolase</keyword>
<keyword evidence="5" id="KW-0812">Transmembrane</keyword>
<name>A0ABZ1URK3_9BURK</name>
<evidence type="ECO:0000313" key="8">
    <source>
        <dbReference type="Proteomes" id="UP000321323"/>
    </source>
</evidence>
<dbReference type="Pfam" id="PF01343">
    <property type="entry name" value="Peptidase_S49"/>
    <property type="match status" value="1"/>
</dbReference>
<sequence>MNFARRTRPTVKPSRLLPLPRDDALLARLVEEIAAQRHLQEMHLQASAERDKRERRWHLAGRAFVVALPVGLALFAYASAVGFQLGPFETVNGVVHIDGEIGTNSQASADRIIRALKQAFENSNVKDVYLAIDSPGGAPVEAERIGRAVHLLKTRYRKPVVAVISNVGASAAYMIALEADSIIAGKYSLVGSIGAVMAPWQLNRAMERIGVTQRVYASGKLKSFLNPFAPVSPEAERKAQELVSHAGATFMMELQRRRGARLKVGTDYSTGEVWTGLQAKEIGLVDSVGTIDELTAASGKPAYNFGPHPSQASIISQTLAEALRDVPVAQAIERPPVLR</sequence>
<protein>
    <submittedName>
        <fullName evidence="7">S49 family peptidase</fullName>
    </submittedName>
</protein>
<proteinExistence type="inferred from homology"/>
<dbReference type="Proteomes" id="UP000321323">
    <property type="component" value="Chromosome"/>
</dbReference>
<dbReference type="Gene3D" id="6.20.330.10">
    <property type="match status" value="1"/>
</dbReference>
<dbReference type="PANTHER" id="PTHR42987:SF8">
    <property type="entry name" value="PROTEINASE"/>
    <property type="match status" value="1"/>
</dbReference>
<evidence type="ECO:0000256" key="4">
    <source>
        <dbReference type="ARBA" id="ARBA00022825"/>
    </source>
</evidence>
<evidence type="ECO:0000259" key="6">
    <source>
        <dbReference type="Pfam" id="PF01343"/>
    </source>
</evidence>
<feature type="domain" description="Peptidase S49" evidence="6">
    <location>
        <begin position="157"/>
        <end position="296"/>
    </location>
</feature>
<dbReference type="InterPro" id="IPR047272">
    <property type="entry name" value="S49_SppA_C"/>
</dbReference>
<comment type="similarity">
    <text evidence="1">Belongs to the peptidase S49 family.</text>
</comment>
<evidence type="ECO:0000256" key="5">
    <source>
        <dbReference type="SAM" id="Phobius"/>
    </source>
</evidence>
<dbReference type="EMBL" id="CP136508">
    <property type="protein sequence ID" value="WUR15380.1"/>
    <property type="molecule type" value="Genomic_DNA"/>
</dbReference>
<feature type="transmembrane region" description="Helical" evidence="5">
    <location>
        <begin position="59"/>
        <end position="78"/>
    </location>
</feature>
<reference evidence="7 8" key="1">
    <citation type="journal article" date="2019" name="Int. J. Syst. Evol. Microbiol.">
        <title>The Draft Whole-Genome Sequence of the Antibiotic Producer Empedobacter haloabium ATCC 31962 Provides Indications for Its Taxonomic Reclassification.</title>
        <authorList>
            <person name="Miess H."/>
            <person name="Arlt P."/>
            <person name="Apel A.K."/>
            <person name="Weber T."/>
            <person name="Nieselt K."/>
            <person name="Hanssen F."/>
            <person name="Czemmel S."/>
            <person name="Nahnsen S."/>
            <person name="Gross H."/>
        </authorList>
    </citation>
    <scope>NUCLEOTIDE SEQUENCE [LARGE SCALE GENOMIC DNA]</scope>
    <source>
        <strain evidence="7 8">ATCC 31962</strain>
    </source>
</reference>
<evidence type="ECO:0000256" key="1">
    <source>
        <dbReference type="ARBA" id="ARBA00008683"/>
    </source>
</evidence>
<evidence type="ECO:0000256" key="3">
    <source>
        <dbReference type="ARBA" id="ARBA00022801"/>
    </source>
</evidence>
<organism evidence="7 8">
    <name type="scientific">[Empedobacter] haloabium</name>
    <dbReference type="NCBI Taxonomy" id="592317"/>
    <lineage>
        <taxon>Bacteria</taxon>
        <taxon>Pseudomonadati</taxon>
        <taxon>Pseudomonadota</taxon>
        <taxon>Betaproteobacteria</taxon>
        <taxon>Burkholderiales</taxon>
        <taxon>Oxalobacteraceae</taxon>
        <taxon>Telluria group</taxon>
        <taxon>Telluria group incertae sedis</taxon>
    </lineage>
</organism>
<keyword evidence="5" id="KW-1133">Transmembrane helix</keyword>
<dbReference type="CDD" id="cd07023">
    <property type="entry name" value="S49_Sppa_N_C"/>
    <property type="match status" value="1"/>
</dbReference>
<keyword evidence="4" id="KW-0720">Serine protease</keyword>
<gene>
    <name evidence="7" type="ORF">E7V67_009845</name>
</gene>
<accession>A0ABZ1URK3</accession>
<evidence type="ECO:0000256" key="2">
    <source>
        <dbReference type="ARBA" id="ARBA00022670"/>
    </source>
</evidence>
<dbReference type="PANTHER" id="PTHR42987">
    <property type="entry name" value="PEPTIDASE S49"/>
    <property type="match status" value="1"/>
</dbReference>
<keyword evidence="5" id="KW-0472">Membrane</keyword>
<evidence type="ECO:0000313" key="7">
    <source>
        <dbReference type="EMBL" id="WUR15380.1"/>
    </source>
</evidence>